<keyword evidence="2" id="KW-0805">Transcription regulation</keyword>
<dbReference type="AlphaFoldDB" id="A0A4U6VC63"/>
<feature type="compositionally biased region" description="Pro residues" evidence="6">
    <location>
        <begin position="440"/>
        <end position="460"/>
    </location>
</feature>
<comment type="subcellular location">
    <subcellularLocation>
        <location evidence="1">Nucleus</location>
    </subcellularLocation>
</comment>
<dbReference type="SMART" id="SM00774">
    <property type="entry name" value="WRKY"/>
    <property type="match status" value="1"/>
</dbReference>
<dbReference type="Gene3D" id="2.20.25.80">
    <property type="entry name" value="WRKY domain"/>
    <property type="match status" value="1"/>
</dbReference>
<gene>
    <name evidence="8" type="ORF">SEVIR_4G126900v2</name>
</gene>
<dbReference type="Pfam" id="PF03106">
    <property type="entry name" value="WRKY"/>
    <property type="match status" value="1"/>
</dbReference>
<sequence length="580" mass="62421">MGGFGYHENSSYNGNDWDLDAVVRFACGDPLPQLPPTNKDRVARSPRRSCTTRCLTADAVDLPPPPDPTAVVGGGQLRASLQRLSRSRRIWPEDLYDSLFDPLFPDMNMPEPSSGGGGAGSTTSRSNRRRNYRMVTRVLDGAPPPDTWSWRKYGQKSIKGSPNPRRYYKCSTDKQCKARKYVQRCGDDPRYLVVSYIRDHSHTTPLVRNSATGTTTGVKPPLPPSPFVNITAVAQQAPAPPAFASASLSLPTTPPLRSPSGGFNDAIALRKTRLKDVDMTPEEDSAPFAMLDDEPLDGLLFYTADELAPVGAGGGNNNLTFPMPYETAGCSSSGSDGSTASTSVGAGTAPVSAPVANVVDEMFYLESWDSHWDDRIRATRAYRHLPPGSLRHGPPTTAAALLPGRVMEVLAPPSPPDAPSHIGRNSLPSLTPPAAHRYRPPAPPFSPPDPSPVPRPPTPSASPRRIRWPQIGPPLLCPQPARRSFALDLEMAVALLASMYPPSSPPSWGSSRRRPSDLLPPFPVLDQAAFLLYELPPLMPMSPVPAKSFLSPSAVSSVFSEFHDLAPCPALSKAVGFVSC</sequence>
<dbReference type="InterPro" id="IPR044810">
    <property type="entry name" value="WRKY_plant"/>
</dbReference>
<name>A0A4U6VC63_SETVI</name>
<dbReference type="PROSITE" id="PS50811">
    <property type="entry name" value="WRKY"/>
    <property type="match status" value="1"/>
</dbReference>
<evidence type="ECO:0000313" key="8">
    <source>
        <dbReference type="EMBL" id="TKW21557.1"/>
    </source>
</evidence>
<dbReference type="GO" id="GO:0003700">
    <property type="term" value="F:DNA-binding transcription factor activity"/>
    <property type="evidence" value="ECO:0007669"/>
    <property type="project" value="InterPro"/>
</dbReference>
<feature type="region of interest" description="Disordered" evidence="6">
    <location>
        <begin position="330"/>
        <end position="350"/>
    </location>
</feature>
<dbReference type="InterPro" id="IPR003657">
    <property type="entry name" value="WRKY_dom"/>
</dbReference>
<reference evidence="8" key="1">
    <citation type="submission" date="2019-03" db="EMBL/GenBank/DDBJ databases">
        <title>WGS assembly of Setaria viridis.</title>
        <authorList>
            <person name="Huang P."/>
            <person name="Jenkins J."/>
            <person name="Grimwood J."/>
            <person name="Barry K."/>
            <person name="Healey A."/>
            <person name="Mamidi S."/>
            <person name="Sreedasyam A."/>
            <person name="Shu S."/>
            <person name="Feldman M."/>
            <person name="Wu J."/>
            <person name="Yu Y."/>
            <person name="Chen C."/>
            <person name="Johnson J."/>
            <person name="Rokhsar D."/>
            <person name="Baxter I."/>
            <person name="Schmutz J."/>
            <person name="Brutnell T."/>
            <person name="Kellogg E."/>
        </authorList>
    </citation>
    <scope>NUCLEOTIDE SEQUENCE [LARGE SCALE GENOMIC DNA]</scope>
</reference>
<evidence type="ECO:0000256" key="1">
    <source>
        <dbReference type="ARBA" id="ARBA00004123"/>
    </source>
</evidence>
<keyword evidence="3" id="KW-0238">DNA-binding</keyword>
<feature type="compositionally biased region" description="Low complexity" evidence="6">
    <location>
        <begin position="330"/>
        <end position="349"/>
    </location>
</feature>
<evidence type="ECO:0000256" key="2">
    <source>
        <dbReference type="ARBA" id="ARBA00023015"/>
    </source>
</evidence>
<feature type="domain" description="WRKY" evidence="7">
    <location>
        <begin position="146"/>
        <end position="205"/>
    </location>
</feature>
<evidence type="ECO:0000313" key="9">
    <source>
        <dbReference type="Proteomes" id="UP000298652"/>
    </source>
</evidence>
<dbReference type="PANTHER" id="PTHR32096">
    <property type="entry name" value="WRKY TRANSCRIPTION FACTOR 30-RELATED-RELATED"/>
    <property type="match status" value="1"/>
</dbReference>
<organism evidence="8 9">
    <name type="scientific">Setaria viridis</name>
    <name type="common">Green bristlegrass</name>
    <name type="synonym">Setaria italica subsp. viridis</name>
    <dbReference type="NCBI Taxonomy" id="4556"/>
    <lineage>
        <taxon>Eukaryota</taxon>
        <taxon>Viridiplantae</taxon>
        <taxon>Streptophyta</taxon>
        <taxon>Embryophyta</taxon>
        <taxon>Tracheophyta</taxon>
        <taxon>Spermatophyta</taxon>
        <taxon>Magnoliopsida</taxon>
        <taxon>Liliopsida</taxon>
        <taxon>Poales</taxon>
        <taxon>Poaceae</taxon>
        <taxon>PACMAD clade</taxon>
        <taxon>Panicoideae</taxon>
        <taxon>Panicodae</taxon>
        <taxon>Paniceae</taxon>
        <taxon>Cenchrinae</taxon>
        <taxon>Setaria</taxon>
    </lineage>
</organism>
<keyword evidence="9" id="KW-1185">Reference proteome</keyword>
<evidence type="ECO:0000256" key="5">
    <source>
        <dbReference type="ARBA" id="ARBA00023242"/>
    </source>
</evidence>
<dbReference type="PANTHER" id="PTHR32096:SF128">
    <property type="entry name" value="WRKY DOMAIN-CONTAINING PROTEIN"/>
    <property type="match status" value="1"/>
</dbReference>
<dbReference type="EMBL" id="CM016555">
    <property type="protein sequence ID" value="TKW21557.1"/>
    <property type="molecule type" value="Genomic_DNA"/>
</dbReference>
<feature type="region of interest" description="Disordered" evidence="6">
    <location>
        <begin position="409"/>
        <end position="469"/>
    </location>
</feature>
<evidence type="ECO:0000256" key="6">
    <source>
        <dbReference type="SAM" id="MobiDB-lite"/>
    </source>
</evidence>
<feature type="region of interest" description="Disordered" evidence="6">
    <location>
        <begin position="106"/>
        <end position="131"/>
    </location>
</feature>
<keyword evidence="4" id="KW-0804">Transcription</keyword>
<dbReference type="GO" id="GO:0005634">
    <property type="term" value="C:nucleus"/>
    <property type="evidence" value="ECO:0007669"/>
    <property type="project" value="UniProtKB-SubCell"/>
</dbReference>
<proteinExistence type="predicted"/>
<dbReference type="InterPro" id="IPR036576">
    <property type="entry name" value="WRKY_dom_sf"/>
</dbReference>
<evidence type="ECO:0000259" key="7">
    <source>
        <dbReference type="PROSITE" id="PS50811"/>
    </source>
</evidence>
<dbReference type="Gramene" id="TKW21557">
    <property type="protein sequence ID" value="TKW21557"/>
    <property type="gene ID" value="SEVIR_4G126900v2"/>
</dbReference>
<accession>A0A4U6VC63</accession>
<evidence type="ECO:0000256" key="4">
    <source>
        <dbReference type="ARBA" id="ARBA00023163"/>
    </source>
</evidence>
<dbReference type="SUPFAM" id="SSF118290">
    <property type="entry name" value="WRKY DNA-binding domain"/>
    <property type="match status" value="1"/>
</dbReference>
<keyword evidence="5" id="KW-0539">Nucleus</keyword>
<dbReference type="Proteomes" id="UP000298652">
    <property type="component" value="Chromosome 4"/>
</dbReference>
<protein>
    <recommendedName>
        <fullName evidence="7">WRKY domain-containing protein</fullName>
    </recommendedName>
</protein>
<dbReference type="GO" id="GO:0000976">
    <property type="term" value="F:transcription cis-regulatory region binding"/>
    <property type="evidence" value="ECO:0007669"/>
    <property type="project" value="TreeGrafter"/>
</dbReference>
<evidence type="ECO:0000256" key="3">
    <source>
        <dbReference type="ARBA" id="ARBA00023125"/>
    </source>
</evidence>